<comment type="catalytic activity">
    <reaction evidence="9">
        <text>L-seryl-[protein] + ATP = O-phospho-L-seryl-[protein] + ADP + H(+)</text>
        <dbReference type="Rhea" id="RHEA:17989"/>
        <dbReference type="Rhea" id="RHEA-COMP:9863"/>
        <dbReference type="Rhea" id="RHEA-COMP:11604"/>
        <dbReference type="ChEBI" id="CHEBI:15378"/>
        <dbReference type="ChEBI" id="CHEBI:29999"/>
        <dbReference type="ChEBI" id="CHEBI:30616"/>
        <dbReference type="ChEBI" id="CHEBI:83421"/>
        <dbReference type="ChEBI" id="CHEBI:456216"/>
        <dbReference type="EC" id="2.7.11.1"/>
    </reaction>
</comment>
<dbReference type="GO" id="GO:0005956">
    <property type="term" value="C:protein kinase CK2 complex"/>
    <property type="evidence" value="ECO:0007669"/>
    <property type="project" value="TreeGrafter"/>
</dbReference>
<dbReference type="Gene3D" id="3.30.200.20">
    <property type="entry name" value="Phosphorylase Kinase, domain 1"/>
    <property type="match status" value="1"/>
</dbReference>
<dbReference type="InterPro" id="IPR011009">
    <property type="entry name" value="Kinase-like_dom_sf"/>
</dbReference>
<sequence length="340" mass="39234">MPQIPAIPRNYANVLADKPQDYSDCENTTIDREDGGNYKLIKEISKGYSSKVYEARHIPTRDIIVCKVLKANCQQILKREVKILKTLSKGINIINLLGVTHFSSLSADAMLFEKMDTCFHDIFMELDEYHIKYYGLQILQALDYSHSKGIMHCDIKPHNIMVDIADKKLKLIDWGVAEFYEPQKQYTTKVCTRYYMAPELLTDFKYYNYAVDMWSVGCIFASMIFHKKPFFNGKDKFEQLKKVVKVLGSDNLRDYLSKYDIMLHPVYDILLFPYEEISFTVFKNDCNKHLVNEDSCSLIQSLLCFDPAQRATATETINHQYFSNMSEPLQNGAGPSTSTS</sequence>
<evidence type="ECO:0000256" key="2">
    <source>
        <dbReference type="ARBA" id="ARBA00012513"/>
    </source>
</evidence>
<dbReference type="CDD" id="cd14132">
    <property type="entry name" value="STKc_CK2_alpha"/>
    <property type="match status" value="1"/>
</dbReference>
<proteinExistence type="predicted"/>
<keyword evidence="7" id="KW-0067">ATP-binding</keyword>
<protein>
    <recommendedName>
        <fullName evidence="11">Casein kinase II subunit alpha</fullName>
        <ecNumber evidence="2">2.7.11.1</ecNumber>
    </recommendedName>
</protein>
<dbReference type="InterPro" id="IPR008271">
    <property type="entry name" value="Ser/Thr_kinase_AS"/>
</dbReference>
<gene>
    <name evidence="13" type="ORF">ILUMI_20399</name>
</gene>
<evidence type="ECO:0000259" key="12">
    <source>
        <dbReference type="PROSITE" id="PS50011"/>
    </source>
</evidence>
<evidence type="ECO:0000256" key="4">
    <source>
        <dbReference type="ARBA" id="ARBA00022679"/>
    </source>
</evidence>
<keyword evidence="4" id="KW-0808">Transferase</keyword>
<evidence type="ECO:0000313" key="14">
    <source>
        <dbReference type="Proteomes" id="UP000801492"/>
    </source>
</evidence>
<dbReference type="PROSITE" id="PS50011">
    <property type="entry name" value="PROTEIN_KINASE_DOM"/>
    <property type="match status" value="1"/>
</dbReference>
<evidence type="ECO:0000256" key="3">
    <source>
        <dbReference type="ARBA" id="ARBA00022527"/>
    </source>
</evidence>
<dbReference type="GO" id="GO:0005634">
    <property type="term" value="C:nucleus"/>
    <property type="evidence" value="ECO:0007669"/>
    <property type="project" value="TreeGrafter"/>
</dbReference>
<comment type="caution">
    <text evidence="13">The sequence shown here is derived from an EMBL/GenBank/DDBJ whole genome shotgun (WGS) entry which is preliminary data.</text>
</comment>
<dbReference type="EMBL" id="VTPC01089669">
    <property type="protein sequence ID" value="KAF2885764.1"/>
    <property type="molecule type" value="Genomic_DNA"/>
</dbReference>
<dbReference type="InterPro" id="IPR000719">
    <property type="entry name" value="Prot_kinase_dom"/>
</dbReference>
<feature type="domain" description="Protein kinase" evidence="12">
    <location>
        <begin position="38"/>
        <end position="322"/>
    </location>
</feature>
<dbReference type="AlphaFoldDB" id="A0A8K0G4L4"/>
<evidence type="ECO:0000256" key="9">
    <source>
        <dbReference type="ARBA" id="ARBA00048679"/>
    </source>
</evidence>
<evidence type="ECO:0000256" key="6">
    <source>
        <dbReference type="ARBA" id="ARBA00022777"/>
    </source>
</evidence>
<dbReference type="SMART" id="SM00220">
    <property type="entry name" value="S_TKc"/>
    <property type="match status" value="1"/>
</dbReference>
<dbReference type="GO" id="GO:0005524">
    <property type="term" value="F:ATP binding"/>
    <property type="evidence" value="ECO:0007669"/>
    <property type="project" value="UniProtKB-KW"/>
</dbReference>
<evidence type="ECO:0000256" key="5">
    <source>
        <dbReference type="ARBA" id="ARBA00022741"/>
    </source>
</evidence>
<dbReference type="GO" id="GO:0005829">
    <property type="term" value="C:cytosol"/>
    <property type="evidence" value="ECO:0007669"/>
    <property type="project" value="TreeGrafter"/>
</dbReference>
<evidence type="ECO:0000313" key="13">
    <source>
        <dbReference type="EMBL" id="KAF2885764.1"/>
    </source>
</evidence>
<dbReference type="GO" id="GO:0004674">
    <property type="term" value="F:protein serine/threonine kinase activity"/>
    <property type="evidence" value="ECO:0007669"/>
    <property type="project" value="UniProtKB-KW"/>
</dbReference>
<evidence type="ECO:0000256" key="7">
    <source>
        <dbReference type="ARBA" id="ARBA00022840"/>
    </source>
</evidence>
<dbReference type="EC" id="2.7.11.1" evidence="2"/>
<dbReference type="OrthoDB" id="10254671at2759"/>
<dbReference type="InterPro" id="IPR045216">
    <property type="entry name" value="CK2_alpha"/>
</dbReference>
<dbReference type="PANTHER" id="PTHR24054:SF0">
    <property type="entry name" value="CASEIN KINASE II SUBUNIT ALPHA"/>
    <property type="match status" value="1"/>
</dbReference>
<evidence type="ECO:0000256" key="1">
    <source>
        <dbReference type="ARBA" id="ARBA00011270"/>
    </source>
</evidence>
<keyword evidence="6" id="KW-0418">Kinase</keyword>
<dbReference type="GO" id="GO:0051726">
    <property type="term" value="P:regulation of cell cycle"/>
    <property type="evidence" value="ECO:0007669"/>
    <property type="project" value="TreeGrafter"/>
</dbReference>
<name>A0A8K0G4L4_IGNLU</name>
<reference evidence="13" key="1">
    <citation type="submission" date="2019-08" db="EMBL/GenBank/DDBJ databases">
        <title>The genome of the North American firefly Photinus pyralis.</title>
        <authorList>
            <consortium name="Photinus pyralis genome working group"/>
            <person name="Fallon T.R."/>
            <person name="Sander Lower S.E."/>
            <person name="Weng J.-K."/>
        </authorList>
    </citation>
    <scope>NUCLEOTIDE SEQUENCE</scope>
    <source>
        <strain evidence="13">TRF0915ILg1</strain>
        <tissue evidence="13">Whole body</tissue>
    </source>
</reference>
<dbReference type="PROSITE" id="PS00108">
    <property type="entry name" value="PROTEIN_KINASE_ST"/>
    <property type="match status" value="1"/>
</dbReference>
<keyword evidence="3" id="KW-0723">Serine/threonine-protein kinase</keyword>
<dbReference type="SUPFAM" id="SSF56112">
    <property type="entry name" value="Protein kinase-like (PK-like)"/>
    <property type="match status" value="1"/>
</dbReference>
<comment type="catalytic activity">
    <reaction evidence="8">
        <text>L-threonyl-[protein] + ATP = O-phospho-L-threonyl-[protein] + ADP + H(+)</text>
        <dbReference type="Rhea" id="RHEA:46608"/>
        <dbReference type="Rhea" id="RHEA-COMP:11060"/>
        <dbReference type="Rhea" id="RHEA-COMP:11605"/>
        <dbReference type="ChEBI" id="CHEBI:15378"/>
        <dbReference type="ChEBI" id="CHEBI:30013"/>
        <dbReference type="ChEBI" id="CHEBI:30616"/>
        <dbReference type="ChEBI" id="CHEBI:61977"/>
        <dbReference type="ChEBI" id="CHEBI:456216"/>
        <dbReference type="EC" id="2.7.11.1"/>
    </reaction>
</comment>
<evidence type="ECO:0000256" key="10">
    <source>
        <dbReference type="ARBA" id="ARBA00057837"/>
    </source>
</evidence>
<evidence type="ECO:0000256" key="11">
    <source>
        <dbReference type="ARBA" id="ARBA00071078"/>
    </source>
</evidence>
<organism evidence="13 14">
    <name type="scientific">Ignelater luminosus</name>
    <name type="common">Cucubano</name>
    <name type="synonym">Pyrophorus luminosus</name>
    <dbReference type="NCBI Taxonomy" id="2038154"/>
    <lineage>
        <taxon>Eukaryota</taxon>
        <taxon>Metazoa</taxon>
        <taxon>Ecdysozoa</taxon>
        <taxon>Arthropoda</taxon>
        <taxon>Hexapoda</taxon>
        <taxon>Insecta</taxon>
        <taxon>Pterygota</taxon>
        <taxon>Neoptera</taxon>
        <taxon>Endopterygota</taxon>
        <taxon>Coleoptera</taxon>
        <taxon>Polyphaga</taxon>
        <taxon>Elateriformia</taxon>
        <taxon>Elateroidea</taxon>
        <taxon>Elateridae</taxon>
        <taxon>Agrypninae</taxon>
        <taxon>Pyrophorini</taxon>
        <taxon>Ignelater</taxon>
    </lineage>
</organism>
<dbReference type="PANTHER" id="PTHR24054">
    <property type="entry name" value="CASEIN KINASE II SUBUNIT ALPHA"/>
    <property type="match status" value="1"/>
</dbReference>
<dbReference type="Gene3D" id="1.10.510.10">
    <property type="entry name" value="Transferase(Phosphotransferase) domain 1"/>
    <property type="match status" value="1"/>
</dbReference>
<comment type="subunit">
    <text evidence="1">Tetramer of two alpha and two beta chains.</text>
</comment>
<dbReference type="Pfam" id="PF00069">
    <property type="entry name" value="Pkinase"/>
    <property type="match status" value="1"/>
</dbReference>
<dbReference type="FunFam" id="1.10.510.10:FF:000059">
    <property type="entry name" value="Casein kinase II subunit alpha"/>
    <property type="match status" value="1"/>
</dbReference>
<dbReference type="Proteomes" id="UP000801492">
    <property type="component" value="Unassembled WGS sequence"/>
</dbReference>
<keyword evidence="14" id="KW-1185">Reference proteome</keyword>
<accession>A0A8K0G4L4</accession>
<comment type="function">
    <text evidence="10">Casein kinases are operationally defined by their preferential utilization of acidic proteins such as caseins as substrates. The alpha chain contains the catalytic site. May participate in Wnt signaling.</text>
</comment>
<evidence type="ECO:0000256" key="8">
    <source>
        <dbReference type="ARBA" id="ARBA00047899"/>
    </source>
</evidence>
<dbReference type="FunFam" id="3.30.200.20:FF:000088">
    <property type="entry name" value="Casein kinase II subunit alpha"/>
    <property type="match status" value="1"/>
</dbReference>
<keyword evidence="5" id="KW-0547">Nucleotide-binding</keyword>